<gene>
    <name evidence="1" type="ORF">BDN72DRAFT_831577</name>
</gene>
<dbReference type="EMBL" id="ML208261">
    <property type="protein sequence ID" value="TFK76137.1"/>
    <property type="molecule type" value="Genomic_DNA"/>
</dbReference>
<protein>
    <submittedName>
        <fullName evidence="1">Uncharacterized protein</fullName>
    </submittedName>
</protein>
<sequence length="155" mass="17839">MGNFFWENRKRAGRRKQELSDKMRPCRQNKLLTHPRARPAPRKARSMVNEASLNPETLQASLSPSSSHPWTRWQRRRHSEASGSRFSRGRGDHVRIRQIIIPLVTSRVAAHKNNRIGLSYPSRFCRTASVEPSFDGPRATLTFLGVSPRGKRTRK</sequence>
<dbReference type="Proteomes" id="UP000308600">
    <property type="component" value="Unassembled WGS sequence"/>
</dbReference>
<organism evidence="1 2">
    <name type="scientific">Pluteus cervinus</name>
    <dbReference type="NCBI Taxonomy" id="181527"/>
    <lineage>
        <taxon>Eukaryota</taxon>
        <taxon>Fungi</taxon>
        <taxon>Dikarya</taxon>
        <taxon>Basidiomycota</taxon>
        <taxon>Agaricomycotina</taxon>
        <taxon>Agaricomycetes</taxon>
        <taxon>Agaricomycetidae</taxon>
        <taxon>Agaricales</taxon>
        <taxon>Pluteineae</taxon>
        <taxon>Pluteaceae</taxon>
        <taxon>Pluteus</taxon>
    </lineage>
</organism>
<accession>A0ACD3BEV0</accession>
<reference evidence="1 2" key="1">
    <citation type="journal article" date="2019" name="Nat. Ecol. Evol.">
        <title>Megaphylogeny resolves global patterns of mushroom evolution.</title>
        <authorList>
            <person name="Varga T."/>
            <person name="Krizsan K."/>
            <person name="Foldi C."/>
            <person name="Dima B."/>
            <person name="Sanchez-Garcia M."/>
            <person name="Sanchez-Ramirez S."/>
            <person name="Szollosi G.J."/>
            <person name="Szarkandi J.G."/>
            <person name="Papp V."/>
            <person name="Albert L."/>
            <person name="Andreopoulos W."/>
            <person name="Angelini C."/>
            <person name="Antonin V."/>
            <person name="Barry K.W."/>
            <person name="Bougher N.L."/>
            <person name="Buchanan P."/>
            <person name="Buyck B."/>
            <person name="Bense V."/>
            <person name="Catcheside P."/>
            <person name="Chovatia M."/>
            <person name="Cooper J."/>
            <person name="Damon W."/>
            <person name="Desjardin D."/>
            <person name="Finy P."/>
            <person name="Geml J."/>
            <person name="Haridas S."/>
            <person name="Hughes K."/>
            <person name="Justo A."/>
            <person name="Karasinski D."/>
            <person name="Kautmanova I."/>
            <person name="Kiss B."/>
            <person name="Kocsube S."/>
            <person name="Kotiranta H."/>
            <person name="LaButti K.M."/>
            <person name="Lechner B.E."/>
            <person name="Liimatainen K."/>
            <person name="Lipzen A."/>
            <person name="Lukacs Z."/>
            <person name="Mihaltcheva S."/>
            <person name="Morgado L.N."/>
            <person name="Niskanen T."/>
            <person name="Noordeloos M.E."/>
            <person name="Ohm R.A."/>
            <person name="Ortiz-Santana B."/>
            <person name="Ovrebo C."/>
            <person name="Racz N."/>
            <person name="Riley R."/>
            <person name="Savchenko A."/>
            <person name="Shiryaev A."/>
            <person name="Soop K."/>
            <person name="Spirin V."/>
            <person name="Szebenyi C."/>
            <person name="Tomsovsky M."/>
            <person name="Tulloss R.E."/>
            <person name="Uehling J."/>
            <person name="Grigoriev I.V."/>
            <person name="Vagvolgyi C."/>
            <person name="Papp T."/>
            <person name="Martin F.M."/>
            <person name="Miettinen O."/>
            <person name="Hibbett D.S."/>
            <person name="Nagy L.G."/>
        </authorList>
    </citation>
    <scope>NUCLEOTIDE SEQUENCE [LARGE SCALE GENOMIC DNA]</scope>
    <source>
        <strain evidence="1 2">NL-1719</strain>
    </source>
</reference>
<keyword evidence="2" id="KW-1185">Reference proteome</keyword>
<evidence type="ECO:0000313" key="2">
    <source>
        <dbReference type="Proteomes" id="UP000308600"/>
    </source>
</evidence>
<evidence type="ECO:0000313" key="1">
    <source>
        <dbReference type="EMBL" id="TFK76137.1"/>
    </source>
</evidence>
<proteinExistence type="predicted"/>
<name>A0ACD3BEV0_9AGAR</name>